<proteinExistence type="predicted"/>
<dbReference type="InterPro" id="IPR002035">
    <property type="entry name" value="VWF_A"/>
</dbReference>
<keyword evidence="4" id="KW-1185">Reference proteome</keyword>
<dbReference type="PANTHER" id="PTHR22588">
    <property type="entry name" value="VWFA DOMAIN-CONTAINING PROTEIN"/>
    <property type="match status" value="1"/>
</dbReference>
<organism evidence="3 4">
    <name type="scientific">Elysia marginata</name>
    <dbReference type="NCBI Taxonomy" id="1093978"/>
    <lineage>
        <taxon>Eukaryota</taxon>
        <taxon>Metazoa</taxon>
        <taxon>Spiralia</taxon>
        <taxon>Lophotrochozoa</taxon>
        <taxon>Mollusca</taxon>
        <taxon>Gastropoda</taxon>
        <taxon>Heterobranchia</taxon>
        <taxon>Euthyneura</taxon>
        <taxon>Panpulmonata</taxon>
        <taxon>Sacoglossa</taxon>
        <taxon>Placobranchoidea</taxon>
        <taxon>Plakobranchidae</taxon>
        <taxon>Elysia</taxon>
    </lineage>
</organism>
<dbReference type="SMART" id="SM00327">
    <property type="entry name" value="VWA"/>
    <property type="match status" value="1"/>
</dbReference>
<dbReference type="Proteomes" id="UP000762676">
    <property type="component" value="Unassembled WGS sequence"/>
</dbReference>
<dbReference type="InterPro" id="IPR052229">
    <property type="entry name" value="Collagen-VI/PIF"/>
</dbReference>
<evidence type="ECO:0000259" key="2">
    <source>
        <dbReference type="PROSITE" id="PS50234"/>
    </source>
</evidence>
<keyword evidence="3" id="KW-0176">Collagen</keyword>
<feature type="region of interest" description="Disordered" evidence="1">
    <location>
        <begin position="200"/>
        <end position="321"/>
    </location>
</feature>
<feature type="non-terminal residue" evidence="3">
    <location>
        <position position="383"/>
    </location>
</feature>
<dbReference type="GO" id="GO:0005581">
    <property type="term" value="C:collagen trimer"/>
    <property type="evidence" value="ECO:0007669"/>
    <property type="project" value="UniProtKB-KW"/>
</dbReference>
<accession>A0AAV4J787</accession>
<reference evidence="3 4" key="1">
    <citation type="journal article" date="2021" name="Elife">
        <title>Chloroplast acquisition without the gene transfer in kleptoplastic sea slugs, Plakobranchus ocellatus.</title>
        <authorList>
            <person name="Maeda T."/>
            <person name="Takahashi S."/>
            <person name="Yoshida T."/>
            <person name="Shimamura S."/>
            <person name="Takaki Y."/>
            <person name="Nagai Y."/>
            <person name="Toyoda A."/>
            <person name="Suzuki Y."/>
            <person name="Arimoto A."/>
            <person name="Ishii H."/>
            <person name="Satoh N."/>
            <person name="Nishiyama T."/>
            <person name="Hasebe M."/>
            <person name="Maruyama T."/>
            <person name="Minagawa J."/>
            <person name="Obokata J."/>
            <person name="Shigenobu S."/>
        </authorList>
    </citation>
    <scope>NUCLEOTIDE SEQUENCE [LARGE SCALE GENOMIC DNA]</scope>
</reference>
<dbReference type="Pfam" id="PF00092">
    <property type="entry name" value="VWA"/>
    <property type="match status" value="2"/>
</dbReference>
<dbReference type="PANTHER" id="PTHR22588:SF3">
    <property type="entry name" value="VWFA DOMAIN-CONTAINING PROTEIN"/>
    <property type="match status" value="1"/>
</dbReference>
<protein>
    <submittedName>
        <fullName evidence="3">Collagen alpha-1(XX) chain</fullName>
    </submittedName>
</protein>
<dbReference type="AlphaFoldDB" id="A0AAV4J787"/>
<dbReference type="CDD" id="cd01450">
    <property type="entry name" value="vWFA_subfamily_ECM"/>
    <property type="match status" value="1"/>
</dbReference>
<dbReference type="Gene3D" id="3.40.50.410">
    <property type="entry name" value="von Willebrand factor, type A domain"/>
    <property type="match status" value="2"/>
</dbReference>
<feature type="compositionally biased region" description="Polar residues" evidence="1">
    <location>
        <begin position="200"/>
        <end position="320"/>
    </location>
</feature>
<dbReference type="EMBL" id="BMAT01003001">
    <property type="protein sequence ID" value="GFS18644.1"/>
    <property type="molecule type" value="Genomic_DNA"/>
</dbReference>
<evidence type="ECO:0000256" key="1">
    <source>
        <dbReference type="SAM" id="MobiDB-lite"/>
    </source>
</evidence>
<name>A0AAV4J787_9GAST</name>
<evidence type="ECO:0000313" key="4">
    <source>
        <dbReference type="Proteomes" id="UP000762676"/>
    </source>
</evidence>
<dbReference type="SUPFAM" id="SSF53300">
    <property type="entry name" value="vWA-like"/>
    <property type="match status" value="2"/>
</dbReference>
<comment type="caution">
    <text evidence="3">The sequence shown here is derived from an EMBL/GenBank/DDBJ whole genome shotgun (WGS) entry which is preliminary data.</text>
</comment>
<gene>
    <name evidence="3" type="ORF">ElyMa_001528000</name>
</gene>
<feature type="domain" description="VWFA" evidence="2">
    <location>
        <begin position="2"/>
        <end position="182"/>
    </location>
</feature>
<feature type="domain" description="VWFA" evidence="2">
    <location>
        <begin position="332"/>
        <end position="383"/>
    </location>
</feature>
<evidence type="ECO:0000313" key="3">
    <source>
        <dbReference type="EMBL" id="GFS18644.1"/>
    </source>
</evidence>
<dbReference type="InterPro" id="IPR036465">
    <property type="entry name" value="vWFA_dom_sf"/>
</dbReference>
<sequence length="383" mass="40429">MELGILMDSSFSFSERKFQAVKKFCKHLVSSFKVGPQKTRIALTLYGPKVYSESFGLDEFTTNKEVVDAIGKLKKRGSWDSKTYVGLYHLRDTQMNADIVRPNVPKIAVVLTYGKAERRMIWTKTEGLRTAAANITVISVGAGYRNSYTGLLDIAAGNQANVVTGLDFANLEKSVARIEEKICQAVQQATDVPTTISLGSGVPTTISPGSGAPTTTIPGSGVPTTISPGSGVPTTMSPESDVPTTTIPGSGVPTTMSPGSGVPTTMSPGSGVPTNISPGSDEPTTISPGSGVPTTNSPGSDVPTTISPESGVPTTISPGSIDNLRCRNTPRELALLMDSSNSISRTKFQAMKKICQRLVSSFEIGPEKTRVAVTLFGQKVYKE</sequence>
<dbReference type="PROSITE" id="PS50234">
    <property type="entry name" value="VWFA"/>
    <property type="match status" value="2"/>
</dbReference>